<evidence type="ECO:0000313" key="2">
    <source>
        <dbReference type="Proteomes" id="UP000262954"/>
    </source>
</evidence>
<gene>
    <name evidence="1" type="ORF">DDY73_03360</name>
</gene>
<comment type="caution">
    <text evidence="1">The sequence shown here is derived from an EMBL/GenBank/DDBJ whole genome shotgun (WGS) entry which is preliminary data.</text>
</comment>
<accession>A0A354M0I0</accession>
<dbReference type="EMBL" id="DNWC01000048">
    <property type="protein sequence ID" value="HBJ08019.1"/>
    <property type="molecule type" value="Genomic_DNA"/>
</dbReference>
<sequence length="226" mass="26281">MITFEVNKFKTVEDCKHTNIGSYRSVCCELSAQFHTGVYLLRGEIDMGGWAFTYSLTPQCKTYIKDMSLFYNEQQMDIAELRKKVCYLGDISAFLSEPAILGDVLQRELDTAETRFTIEEFSNDLDIGDWLNRDMRMLGAYVYRFTAAIGLAGGKKIFVMPWQGEYCFNATGYARLFDYLVRKDVIVIFPLSKNCLVERDERDKYYNIPIVSLFCNSQIREKYSHY</sequence>
<dbReference type="Proteomes" id="UP000262954">
    <property type="component" value="Unassembled WGS sequence"/>
</dbReference>
<organism evidence="1 2">
    <name type="scientific">Coprobacter fastidiosus</name>
    <dbReference type="NCBI Taxonomy" id="1099853"/>
    <lineage>
        <taxon>Bacteria</taxon>
        <taxon>Pseudomonadati</taxon>
        <taxon>Bacteroidota</taxon>
        <taxon>Bacteroidia</taxon>
        <taxon>Bacteroidales</taxon>
        <taxon>Barnesiellaceae</taxon>
        <taxon>Coprobacter</taxon>
    </lineage>
</organism>
<dbReference type="AlphaFoldDB" id="A0A354M0I0"/>
<evidence type="ECO:0000313" key="1">
    <source>
        <dbReference type="EMBL" id="HBJ08019.1"/>
    </source>
</evidence>
<proteinExistence type="predicted"/>
<name>A0A354M0I0_9BACT</name>
<protein>
    <submittedName>
        <fullName evidence="1">Uncharacterized protein</fullName>
    </submittedName>
</protein>
<reference evidence="1 2" key="1">
    <citation type="journal article" date="2018" name="Nat. Biotechnol.">
        <title>A standardized bacterial taxonomy based on genome phylogeny substantially revises the tree of life.</title>
        <authorList>
            <person name="Parks D.H."/>
            <person name="Chuvochina M."/>
            <person name="Waite D.W."/>
            <person name="Rinke C."/>
            <person name="Skarshewski A."/>
            <person name="Chaumeil P.A."/>
            <person name="Hugenholtz P."/>
        </authorList>
    </citation>
    <scope>NUCLEOTIDE SEQUENCE [LARGE SCALE GENOMIC DNA]</scope>
    <source>
        <strain evidence="1">UBA11482</strain>
    </source>
</reference>